<dbReference type="OrthoDB" id="6199069at2"/>
<dbReference type="EMBL" id="QZEI01000013">
    <property type="protein sequence ID" value="RLV60657.1"/>
    <property type="molecule type" value="Genomic_DNA"/>
</dbReference>
<dbReference type="RefSeq" id="WP_121838107.1">
    <property type="nucleotide sequence ID" value="NZ_ML014762.1"/>
</dbReference>
<sequence length="65" mass="7790">MPVEDFIIYFYCLVDDFYQNEITVPLWTRGRSPKLTDPEVITMEIVGEWTGHHIDKGVWEYFKGY</sequence>
<dbReference type="AlphaFoldDB" id="A0A3L8PZ31"/>
<gene>
    <name evidence="1" type="ORF">D5018_06025</name>
</gene>
<evidence type="ECO:0000313" key="1">
    <source>
        <dbReference type="EMBL" id="RLV60657.1"/>
    </source>
</evidence>
<name>A0A3L8PZ31_9GAMM</name>
<comment type="caution">
    <text evidence="1">The sequence shown here is derived from an EMBL/GenBank/DDBJ whole genome shotgun (WGS) entry which is preliminary data.</text>
</comment>
<proteinExistence type="predicted"/>
<reference evidence="1 2" key="1">
    <citation type="submission" date="2018-09" db="EMBL/GenBank/DDBJ databases">
        <title>Phylogeny of the Shewanellaceae, and recommendation for two new genera, Pseudoshewanella and Parashewanella.</title>
        <authorList>
            <person name="Wang G."/>
        </authorList>
    </citation>
    <scope>NUCLEOTIDE SEQUENCE [LARGE SCALE GENOMIC DNA]</scope>
    <source>
        <strain evidence="1 2">C51</strain>
    </source>
</reference>
<evidence type="ECO:0000313" key="2">
    <source>
        <dbReference type="Proteomes" id="UP000281474"/>
    </source>
</evidence>
<accession>A0A3L8PZ31</accession>
<keyword evidence="2" id="KW-1185">Reference proteome</keyword>
<protein>
    <submittedName>
        <fullName evidence="1">Uncharacterized protein</fullName>
    </submittedName>
</protein>
<organism evidence="1 2">
    <name type="scientific">Parashewanella curva</name>
    <dbReference type="NCBI Taxonomy" id="2338552"/>
    <lineage>
        <taxon>Bacteria</taxon>
        <taxon>Pseudomonadati</taxon>
        <taxon>Pseudomonadota</taxon>
        <taxon>Gammaproteobacteria</taxon>
        <taxon>Alteromonadales</taxon>
        <taxon>Shewanellaceae</taxon>
        <taxon>Parashewanella</taxon>
    </lineage>
</organism>
<dbReference type="Proteomes" id="UP000281474">
    <property type="component" value="Unassembled WGS sequence"/>
</dbReference>